<organism evidence="2 3">
    <name type="scientific">Candidatus Amesbacteria bacterium RIFCSPLOWO2_01_FULL_47_33</name>
    <dbReference type="NCBI Taxonomy" id="1797258"/>
    <lineage>
        <taxon>Bacteria</taxon>
        <taxon>Candidatus Amesiibacteriota</taxon>
    </lineage>
</organism>
<evidence type="ECO:0000313" key="3">
    <source>
        <dbReference type="Proteomes" id="UP000176822"/>
    </source>
</evidence>
<proteinExistence type="predicted"/>
<feature type="transmembrane region" description="Helical" evidence="1">
    <location>
        <begin position="273"/>
        <end position="295"/>
    </location>
</feature>
<reference evidence="2 3" key="1">
    <citation type="journal article" date="2016" name="Nat. Commun.">
        <title>Thousands of microbial genomes shed light on interconnected biogeochemical processes in an aquifer system.</title>
        <authorList>
            <person name="Anantharaman K."/>
            <person name="Brown C.T."/>
            <person name="Hug L.A."/>
            <person name="Sharon I."/>
            <person name="Castelle C.J."/>
            <person name="Probst A.J."/>
            <person name="Thomas B.C."/>
            <person name="Singh A."/>
            <person name="Wilkins M.J."/>
            <person name="Karaoz U."/>
            <person name="Brodie E.L."/>
            <person name="Williams K.H."/>
            <person name="Hubbard S.S."/>
            <person name="Banfield J.F."/>
        </authorList>
    </citation>
    <scope>NUCLEOTIDE SEQUENCE [LARGE SCALE GENOMIC DNA]</scope>
</reference>
<evidence type="ECO:0008006" key="4">
    <source>
        <dbReference type="Google" id="ProtNLM"/>
    </source>
</evidence>
<dbReference type="EMBL" id="MEXM01000036">
    <property type="protein sequence ID" value="OGD00565.1"/>
    <property type="molecule type" value="Genomic_DNA"/>
</dbReference>
<accession>A0A1F4Z2S6</accession>
<keyword evidence="1" id="KW-0812">Transmembrane</keyword>
<keyword evidence="1" id="KW-0472">Membrane</keyword>
<dbReference type="Proteomes" id="UP000176822">
    <property type="component" value="Unassembled WGS sequence"/>
</dbReference>
<gene>
    <name evidence="2" type="ORF">A2972_01680</name>
</gene>
<feature type="transmembrane region" description="Helical" evidence="1">
    <location>
        <begin position="335"/>
        <end position="357"/>
    </location>
</feature>
<comment type="caution">
    <text evidence="2">The sequence shown here is derived from an EMBL/GenBank/DDBJ whole genome shotgun (WGS) entry which is preliminary data.</text>
</comment>
<feature type="transmembrane region" description="Helical" evidence="1">
    <location>
        <begin position="237"/>
        <end position="261"/>
    </location>
</feature>
<evidence type="ECO:0000256" key="1">
    <source>
        <dbReference type="SAM" id="Phobius"/>
    </source>
</evidence>
<name>A0A1F4Z2S6_9BACT</name>
<feature type="transmembrane region" description="Helical" evidence="1">
    <location>
        <begin position="301"/>
        <end position="323"/>
    </location>
</feature>
<sequence length="386" mass="39909">MAMKQWLTGAAVAGVLIMTSPISALALVRSGEQMAWVEAGEIIDDDLFIAGNTVVVEGTVMGDVYAAGNNVRITGNVTGDVFAAGGTVDVSGNVGQDVLIAGGSLNIRGAKIGDGLTMAGGNIFVSNDASVSGGLIFGGGNVNIDSPINRGVVGGGGMVNLNNRVGKSAYIGAGNLNLGSGAIINGDLVFSGENDPVLAEGASVAGQISKIWPEKMTEAGRAGREAAEGGLKLGFKLWSYLAALLTGTVLLWLLRPAVLALAAQMKINPGRNWLVGMVIMILALPVLFLIALSAFGIPLAVIVLMLFLIDIYVAQIFAGVLAGEWITKKLNRPDMHYLAVFAIGLLAYQLAAGIPYIGWIVKYAALTIFLGAKFTKVRALLPLGKK</sequence>
<keyword evidence="1" id="KW-1133">Transmembrane helix</keyword>
<dbReference type="AlphaFoldDB" id="A0A1F4Z2S6"/>
<evidence type="ECO:0000313" key="2">
    <source>
        <dbReference type="EMBL" id="OGD00565.1"/>
    </source>
</evidence>
<protein>
    <recommendedName>
        <fullName evidence="4">Polymer-forming cytoskeletal protein</fullName>
    </recommendedName>
</protein>